<dbReference type="Gene3D" id="3.50.50.60">
    <property type="entry name" value="FAD/NAD(P)-binding domain"/>
    <property type="match status" value="2"/>
</dbReference>
<comment type="similarity">
    <text evidence="2 16">Belongs to the class-I pyridine nucleotide-disulfide oxidoreductase family.</text>
</comment>
<dbReference type="RefSeq" id="WP_045029086.1">
    <property type="nucleotide sequence ID" value="NZ_JRHC01000001.1"/>
</dbReference>
<evidence type="ECO:0000256" key="3">
    <source>
        <dbReference type="ARBA" id="ARBA00012608"/>
    </source>
</evidence>
<dbReference type="Proteomes" id="UP000032544">
    <property type="component" value="Unassembled WGS sequence"/>
</dbReference>
<dbReference type="PRINTS" id="PR00368">
    <property type="entry name" value="FADPNR"/>
</dbReference>
<gene>
    <name evidence="19" type="ORF">LH29_09750</name>
</gene>
<evidence type="ECO:0000256" key="8">
    <source>
        <dbReference type="ARBA" id="ARBA00023002"/>
    </source>
</evidence>
<feature type="binding site" evidence="14">
    <location>
        <begin position="178"/>
        <end position="185"/>
    </location>
    <ligand>
        <name>NAD(+)</name>
        <dbReference type="ChEBI" id="CHEBI:57540"/>
    </ligand>
</feature>
<dbReference type="PATRIC" id="fig|1544798.3.peg.1959"/>
<keyword evidence="11 16" id="KW-0676">Redox-active center</keyword>
<evidence type="ECO:0000256" key="16">
    <source>
        <dbReference type="RuleBase" id="RU003692"/>
    </source>
</evidence>
<evidence type="ECO:0000256" key="13">
    <source>
        <dbReference type="PIRSR" id="PIRSR000350-2"/>
    </source>
</evidence>
<organism evidence="19 20">
    <name type="scientific">Draconibacterium sediminis</name>
    <dbReference type="NCBI Taxonomy" id="1544798"/>
    <lineage>
        <taxon>Bacteria</taxon>
        <taxon>Pseudomonadati</taxon>
        <taxon>Bacteroidota</taxon>
        <taxon>Bacteroidia</taxon>
        <taxon>Marinilabiliales</taxon>
        <taxon>Prolixibacteraceae</taxon>
        <taxon>Draconibacterium</taxon>
    </lineage>
</organism>
<evidence type="ECO:0000256" key="1">
    <source>
        <dbReference type="ARBA" id="ARBA00004496"/>
    </source>
</evidence>
<feature type="binding site" evidence="14">
    <location>
        <position position="304"/>
    </location>
    <ligand>
        <name>FAD</name>
        <dbReference type="ChEBI" id="CHEBI:57692"/>
    </ligand>
</feature>
<dbReference type="PIRSF" id="PIRSF000350">
    <property type="entry name" value="Mercury_reductase_MerA"/>
    <property type="match status" value="1"/>
</dbReference>
<evidence type="ECO:0000256" key="15">
    <source>
        <dbReference type="PIRSR" id="PIRSR000350-4"/>
    </source>
</evidence>
<dbReference type="STRING" id="1544798.LH29_09750"/>
<comment type="caution">
    <text evidence="19">The sequence shown here is derived from an EMBL/GenBank/DDBJ whole genome shotgun (WGS) entry which is preliminary data.</text>
</comment>
<accession>A0A0D8JFT5</accession>
<dbReference type="FunFam" id="3.30.390.30:FF:000001">
    <property type="entry name" value="Dihydrolipoyl dehydrogenase"/>
    <property type="match status" value="1"/>
</dbReference>
<evidence type="ECO:0000256" key="9">
    <source>
        <dbReference type="ARBA" id="ARBA00023027"/>
    </source>
</evidence>
<dbReference type="OrthoDB" id="9800167at2"/>
<protein>
    <recommendedName>
        <fullName evidence="4 16">Dihydrolipoyl dehydrogenase</fullName>
        <ecNumber evidence="3 16">1.8.1.4</ecNumber>
    </recommendedName>
</protein>
<evidence type="ECO:0000313" key="20">
    <source>
        <dbReference type="Proteomes" id="UP000032544"/>
    </source>
</evidence>
<dbReference type="SUPFAM" id="SSF55424">
    <property type="entry name" value="FAD/NAD-linked reductases, dimerisation (C-terminal) domain"/>
    <property type="match status" value="1"/>
</dbReference>
<evidence type="ECO:0000256" key="5">
    <source>
        <dbReference type="ARBA" id="ARBA00022490"/>
    </source>
</evidence>
<keyword evidence="5" id="KW-0963">Cytoplasm</keyword>
<dbReference type="GO" id="GO:0004148">
    <property type="term" value="F:dihydrolipoyl dehydrogenase (NADH) activity"/>
    <property type="evidence" value="ECO:0007669"/>
    <property type="project" value="UniProtKB-EC"/>
</dbReference>
<feature type="binding site" evidence="14">
    <location>
        <position position="49"/>
    </location>
    <ligand>
        <name>FAD</name>
        <dbReference type="ChEBI" id="CHEBI:57692"/>
    </ligand>
</feature>
<dbReference type="PANTHER" id="PTHR22912">
    <property type="entry name" value="DISULFIDE OXIDOREDUCTASE"/>
    <property type="match status" value="1"/>
</dbReference>
<proteinExistence type="inferred from homology"/>
<dbReference type="GO" id="GO:0005737">
    <property type="term" value="C:cytoplasm"/>
    <property type="evidence" value="ECO:0007669"/>
    <property type="project" value="UniProtKB-SubCell"/>
</dbReference>
<dbReference type="SUPFAM" id="SSF51905">
    <property type="entry name" value="FAD/NAD(P)-binding domain"/>
    <property type="match status" value="1"/>
</dbReference>
<sequence>MKYDLAIIGAGPGGYVAAERAGAKGLKVVLFEKKELGGVCLNEGCIPTKTLLYSAKIYDSAKSGSKYGVEANDLSFSFQKMMAHKNKVVKKLVGGVGMKMKQFKVDVVNDAAIIQKRSAEGIEIEAGGKVYNAANLMICTGSEAFVPPIPGVQGNDEVLTNREILQLKEQPKSLVIIGGGVIGMEFASIFNSLGTKVTIIEMLDEILTGMDKGQSALLRQLYAKKGIEFNLSSKVTKVDGTKVTYEKDGKVTEIEGDKILMSVGRKPVTTGFGLENLGVELFKGGIKVDEKMRTNIPNVYAAGDVTGFSLLAHTASREGEVVVNNLSGRPDKMRYNAIPGVVYTNPEISGVGLTEEMAKAKGIDYKIAELPMAYAGRFVAENEGGSGSCKVLVGANYGEVLGVHMIGNPSSEMIYGACMAIEAEMTLKEMEEVVFPHPTVSEIFKETVFSFGH</sequence>
<dbReference type="InterPro" id="IPR050151">
    <property type="entry name" value="Class-I_Pyr_Nuc-Dis_Oxidored"/>
</dbReference>
<dbReference type="EMBL" id="JRHC01000001">
    <property type="protein sequence ID" value="KJF45604.1"/>
    <property type="molecule type" value="Genomic_DNA"/>
</dbReference>
<reference evidence="19 20" key="1">
    <citation type="submission" date="2014-09" db="EMBL/GenBank/DDBJ databases">
        <title>Draft Genome Sequence of Draconibacterium sp. JN14CK-3.</title>
        <authorList>
            <person name="Dong C."/>
            <person name="Lai Q."/>
            <person name="Shao Z."/>
        </authorList>
    </citation>
    <scope>NUCLEOTIDE SEQUENCE [LARGE SCALE GENOMIC DNA]</scope>
    <source>
        <strain evidence="19 20">JN14CK-3</strain>
    </source>
</reference>
<evidence type="ECO:0000256" key="6">
    <source>
        <dbReference type="ARBA" id="ARBA00022630"/>
    </source>
</evidence>
<feature type="binding site" evidence="14">
    <location>
        <position position="201"/>
    </location>
    <ligand>
        <name>NAD(+)</name>
        <dbReference type="ChEBI" id="CHEBI:57540"/>
    </ligand>
</feature>
<dbReference type="Gene3D" id="3.30.390.30">
    <property type="match status" value="1"/>
</dbReference>
<keyword evidence="20" id="KW-1185">Reference proteome</keyword>
<dbReference type="InterPro" id="IPR016156">
    <property type="entry name" value="FAD/NAD-linked_Rdtase_dimer_sf"/>
</dbReference>
<evidence type="ECO:0000256" key="10">
    <source>
        <dbReference type="ARBA" id="ARBA00023157"/>
    </source>
</evidence>
<evidence type="ECO:0000256" key="14">
    <source>
        <dbReference type="PIRSR" id="PIRSR000350-3"/>
    </source>
</evidence>
<keyword evidence="8 16" id="KW-0560">Oxidoreductase</keyword>
<evidence type="ECO:0000256" key="2">
    <source>
        <dbReference type="ARBA" id="ARBA00007532"/>
    </source>
</evidence>
<evidence type="ECO:0000313" key="19">
    <source>
        <dbReference type="EMBL" id="KJF45604.1"/>
    </source>
</evidence>
<dbReference type="GO" id="GO:0050660">
    <property type="term" value="F:flavin adenine dinucleotide binding"/>
    <property type="evidence" value="ECO:0007669"/>
    <property type="project" value="InterPro"/>
</dbReference>
<comment type="cofactor">
    <cofactor evidence="14 16">
        <name>FAD</name>
        <dbReference type="ChEBI" id="CHEBI:57692"/>
    </cofactor>
    <text evidence="14 16">Binds 1 FAD per subunit.</text>
</comment>
<feature type="binding site" evidence="14">
    <location>
        <begin position="140"/>
        <end position="142"/>
    </location>
    <ligand>
        <name>FAD</name>
        <dbReference type="ChEBI" id="CHEBI:57692"/>
    </ligand>
</feature>
<comment type="catalytic activity">
    <reaction evidence="12 16">
        <text>N(6)-[(R)-dihydrolipoyl]-L-lysyl-[protein] + NAD(+) = N(6)-[(R)-lipoyl]-L-lysyl-[protein] + NADH + H(+)</text>
        <dbReference type="Rhea" id="RHEA:15045"/>
        <dbReference type="Rhea" id="RHEA-COMP:10474"/>
        <dbReference type="Rhea" id="RHEA-COMP:10475"/>
        <dbReference type="ChEBI" id="CHEBI:15378"/>
        <dbReference type="ChEBI" id="CHEBI:57540"/>
        <dbReference type="ChEBI" id="CHEBI:57945"/>
        <dbReference type="ChEBI" id="CHEBI:83099"/>
        <dbReference type="ChEBI" id="CHEBI:83100"/>
        <dbReference type="EC" id="1.8.1.4"/>
    </reaction>
</comment>
<evidence type="ECO:0000256" key="11">
    <source>
        <dbReference type="ARBA" id="ARBA00023284"/>
    </source>
</evidence>
<dbReference type="InterPro" id="IPR006258">
    <property type="entry name" value="Lipoamide_DH"/>
</dbReference>
<feature type="disulfide bond" description="Redox-active" evidence="15">
    <location>
        <begin position="40"/>
        <end position="45"/>
    </location>
</feature>
<dbReference type="PRINTS" id="PR00411">
    <property type="entry name" value="PNDRDTASEI"/>
</dbReference>
<keyword evidence="14" id="KW-0547">Nucleotide-binding</keyword>
<evidence type="ECO:0000259" key="17">
    <source>
        <dbReference type="Pfam" id="PF02852"/>
    </source>
</evidence>
<feature type="active site" description="Proton acceptor" evidence="13">
    <location>
        <position position="437"/>
    </location>
</feature>
<dbReference type="InterPro" id="IPR004099">
    <property type="entry name" value="Pyr_nucl-diS_OxRdtase_dimer"/>
</dbReference>
<evidence type="ECO:0000256" key="12">
    <source>
        <dbReference type="ARBA" id="ARBA00049187"/>
    </source>
</evidence>
<evidence type="ECO:0000256" key="7">
    <source>
        <dbReference type="ARBA" id="ARBA00022827"/>
    </source>
</evidence>
<keyword evidence="9 14" id="KW-0520">NAD</keyword>
<dbReference type="InterPro" id="IPR001100">
    <property type="entry name" value="Pyr_nuc-diS_OxRdtase"/>
</dbReference>
<keyword evidence="10" id="KW-1015">Disulfide bond</keyword>
<feature type="binding site" evidence="14">
    <location>
        <position position="264"/>
    </location>
    <ligand>
        <name>NAD(+)</name>
        <dbReference type="ChEBI" id="CHEBI:57540"/>
    </ligand>
</feature>
<dbReference type="Pfam" id="PF02852">
    <property type="entry name" value="Pyr_redox_dim"/>
    <property type="match status" value="1"/>
</dbReference>
<dbReference type="InterPro" id="IPR023753">
    <property type="entry name" value="FAD/NAD-binding_dom"/>
</dbReference>
<dbReference type="PROSITE" id="PS00076">
    <property type="entry name" value="PYRIDINE_REDOX_1"/>
    <property type="match status" value="1"/>
</dbReference>
<dbReference type="GO" id="GO:0006103">
    <property type="term" value="P:2-oxoglutarate metabolic process"/>
    <property type="evidence" value="ECO:0007669"/>
    <property type="project" value="TreeGrafter"/>
</dbReference>
<dbReference type="InterPro" id="IPR012999">
    <property type="entry name" value="Pyr_OxRdtase_I_AS"/>
</dbReference>
<dbReference type="Pfam" id="PF07992">
    <property type="entry name" value="Pyr_redox_2"/>
    <property type="match status" value="1"/>
</dbReference>
<comment type="miscellaneous">
    <text evidence="16">The active site is a redox-active disulfide bond.</text>
</comment>
<comment type="subcellular location">
    <subcellularLocation>
        <location evidence="1">Cytoplasm</location>
    </subcellularLocation>
</comment>
<dbReference type="InterPro" id="IPR036188">
    <property type="entry name" value="FAD/NAD-bd_sf"/>
</dbReference>
<feature type="domain" description="Pyridine nucleotide-disulphide oxidoreductase dimerisation" evidence="17">
    <location>
        <begin position="338"/>
        <end position="447"/>
    </location>
</feature>
<dbReference type="PANTHER" id="PTHR22912:SF217">
    <property type="entry name" value="DIHYDROLIPOYL DEHYDROGENASE"/>
    <property type="match status" value="1"/>
</dbReference>
<keyword evidence="6 16" id="KW-0285">Flavoprotein</keyword>
<keyword evidence="7 14" id="KW-0274">FAD</keyword>
<dbReference type="EC" id="1.8.1.4" evidence="3 16"/>
<feature type="domain" description="FAD/NAD(P)-binding" evidence="18">
    <location>
        <begin position="3"/>
        <end position="319"/>
    </location>
</feature>
<evidence type="ECO:0000259" key="18">
    <source>
        <dbReference type="Pfam" id="PF07992"/>
    </source>
</evidence>
<evidence type="ECO:0000256" key="4">
    <source>
        <dbReference type="ARBA" id="ARBA00016961"/>
    </source>
</evidence>
<name>A0A0D8JFT5_9BACT</name>
<dbReference type="AlphaFoldDB" id="A0A0D8JFT5"/>
<dbReference type="NCBIfam" id="TIGR01350">
    <property type="entry name" value="lipoamide_DH"/>
    <property type="match status" value="1"/>
</dbReference>